<evidence type="ECO:0000256" key="4">
    <source>
        <dbReference type="ARBA" id="ARBA00022833"/>
    </source>
</evidence>
<dbReference type="SUPFAM" id="SSF57863">
    <property type="entry name" value="ArfGap/RecO-like zinc finger"/>
    <property type="match status" value="1"/>
</dbReference>
<feature type="compositionally biased region" description="Low complexity" evidence="6">
    <location>
        <begin position="393"/>
        <end position="404"/>
    </location>
</feature>
<protein>
    <recommendedName>
        <fullName evidence="7">Arf-GAP domain-containing protein</fullName>
    </recommendedName>
</protein>
<dbReference type="PRINTS" id="PR00405">
    <property type="entry name" value="REVINTRACTNG"/>
</dbReference>
<evidence type="ECO:0000313" key="8">
    <source>
        <dbReference type="EMBL" id="KAJ8728486.1"/>
    </source>
</evidence>
<evidence type="ECO:0000256" key="5">
    <source>
        <dbReference type="PROSITE-ProRule" id="PRU00288"/>
    </source>
</evidence>
<keyword evidence="2" id="KW-0479">Metal-binding</keyword>
<dbReference type="PANTHER" id="PTHR45686:SF4">
    <property type="entry name" value="ADP-RIBOSYLATION FACTOR GTPASE ACTIVATING PROTEIN 3, ISOFORM H"/>
    <property type="match status" value="1"/>
</dbReference>
<evidence type="ECO:0000259" key="7">
    <source>
        <dbReference type="PROSITE" id="PS50115"/>
    </source>
</evidence>
<evidence type="ECO:0000256" key="3">
    <source>
        <dbReference type="ARBA" id="ARBA00022771"/>
    </source>
</evidence>
<evidence type="ECO:0000256" key="6">
    <source>
        <dbReference type="SAM" id="MobiDB-lite"/>
    </source>
</evidence>
<dbReference type="Proteomes" id="UP001231518">
    <property type="component" value="Chromosome 19"/>
</dbReference>
<keyword evidence="4" id="KW-0862">Zinc</keyword>
<keyword evidence="9" id="KW-1185">Reference proteome</keyword>
<dbReference type="CDD" id="cd08831">
    <property type="entry name" value="ArfGap_ArfGap2_3_like"/>
    <property type="match status" value="1"/>
</dbReference>
<dbReference type="EMBL" id="JARGEI010000007">
    <property type="protein sequence ID" value="KAJ8728486.1"/>
    <property type="molecule type" value="Genomic_DNA"/>
</dbReference>
<dbReference type="InterPro" id="IPR037278">
    <property type="entry name" value="ARFGAP/RecO"/>
</dbReference>
<evidence type="ECO:0000256" key="2">
    <source>
        <dbReference type="ARBA" id="ARBA00022723"/>
    </source>
</evidence>
<dbReference type="GO" id="GO:0008270">
    <property type="term" value="F:zinc ion binding"/>
    <property type="evidence" value="ECO:0007669"/>
    <property type="project" value="UniProtKB-KW"/>
</dbReference>
<dbReference type="PANTHER" id="PTHR45686">
    <property type="entry name" value="ADP-RIBOSYLATION FACTOR GTPASE ACTIVATING PROTEIN 3, ISOFORM H-RELATED"/>
    <property type="match status" value="1"/>
</dbReference>
<evidence type="ECO:0000256" key="1">
    <source>
        <dbReference type="ARBA" id="ARBA00022468"/>
    </source>
</evidence>
<sequence>MADSGPSKTDIEAVFQRLRSISSNKVCFDCNAKNPTWSSVTYGVFICLDCSAVHRSLGVHLTFVRSTQLDTNWTWKQLRNMQLGGNSNATQFFHTHGLSTEDARQKYSSRVAQMYRDKLSALSEQAMKTYGTKLHLEAAAPEPKEAKEREVDWFAEHGDSAATNTSELAFTAQGLPKADTALTSSARLWDSGSGVASGDMVAASEARPSTIGARKQPSKRTGLGARKGGLGATKVAANFDDIEREAMLAEKLKLESAAAPESSATLERVEAEVASLRLAYREPGHAARPHADRLGIAQASSANRSGVSHSATSDMTVIEQEDAPAARAQLDDIDDFSSSFTMIRNEPYGNSRNLDKLFGDSRSSSFDNVAGLGAARISPEPTRAVHTMFSAAPAGGPAAARAPAPARPRPRKAESVDDDSAVKKFGSAKAISSAQFFGEQESQWERDGNLSRFQGSSSISSAEYFGGDAPRHPRNSAFSVSAPDLDEVRESVRAGVTRVAGRLSSLANGVVSSIQERYGY</sequence>
<reference evidence="8" key="1">
    <citation type="submission" date="2023-03" db="EMBL/GenBank/DDBJ databases">
        <title>Chromosome-level genomes of two armyworms, Mythimna separata and Mythimna loreyi, provide insights into the biosynthesis and reception of sex pheromones.</title>
        <authorList>
            <person name="Zhao H."/>
        </authorList>
    </citation>
    <scope>NUCLEOTIDE SEQUENCE</scope>
    <source>
        <strain evidence="8">BeijingLab</strain>
        <tissue evidence="8">Pupa</tissue>
    </source>
</reference>
<gene>
    <name evidence="8" type="ORF">PYW07_006182</name>
</gene>
<dbReference type="GO" id="GO:0000139">
    <property type="term" value="C:Golgi membrane"/>
    <property type="evidence" value="ECO:0007669"/>
    <property type="project" value="GOC"/>
</dbReference>
<dbReference type="FunFam" id="1.10.220.150:FF:000004">
    <property type="entry name" value="Putative ADP-ribosylation factor GTPase-activating protein 2"/>
    <property type="match status" value="1"/>
</dbReference>
<dbReference type="GO" id="GO:0005096">
    <property type="term" value="F:GTPase activator activity"/>
    <property type="evidence" value="ECO:0007669"/>
    <property type="project" value="UniProtKB-KW"/>
</dbReference>
<dbReference type="GO" id="GO:0048205">
    <property type="term" value="P:COPI coating of Golgi vesicle"/>
    <property type="evidence" value="ECO:0007669"/>
    <property type="project" value="TreeGrafter"/>
</dbReference>
<dbReference type="PROSITE" id="PS50115">
    <property type="entry name" value="ARFGAP"/>
    <property type="match status" value="1"/>
</dbReference>
<dbReference type="Pfam" id="PF01412">
    <property type="entry name" value="ArfGap"/>
    <property type="match status" value="1"/>
</dbReference>
<dbReference type="Gene3D" id="1.10.220.150">
    <property type="entry name" value="Arf GTPase activating protein"/>
    <property type="match status" value="1"/>
</dbReference>
<feature type="region of interest" description="Disordered" evidence="6">
    <location>
        <begin position="393"/>
        <end position="419"/>
    </location>
</feature>
<dbReference type="AlphaFoldDB" id="A0AAD7YT94"/>
<organism evidence="8 9">
    <name type="scientific">Mythimna separata</name>
    <name type="common">Oriental armyworm</name>
    <name type="synonym">Pseudaletia separata</name>
    <dbReference type="NCBI Taxonomy" id="271217"/>
    <lineage>
        <taxon>Eukaryota</taxon>
        <taxon>Metazoa</taxon>
        <taxon>Ecdysozoa</taxon>
        <taxon>Arthropoda</taxon>
        <taxon>Hexapoda</taxon>
        <taxon>Insecta</taxon>
        <taxon>Pterygota</taxon>
        <taxon>Neoptera</taxon>
        <taxon>Endopterygota</taxon>
        <taxon>Lepidoptera</taxon>
        <taxon>Glossata</taxon>
        <taxon>Ditrysia</taxon>
        <taxon>Noctuoidea</taxon>
        <taxon>Noctuidae</taxon>
        <taxon>Noctuinae</taxon>
        <taxon>Hadenini</taxon>
        <taxon>Mythimna</taxon>
    </lineage>
</organism>
<comment type="caution">
    <text evidence="8">The sequence shown here is derived from an EMBL/GenBank/DDBJ whole genome shotgun (WGS) entry which is preliminary data.</text>
</comment>
<dbReference type="SMART" id="SM00105">
    <property type="entry name" value="ArfGap"/>
    <property type="match status" value="1"/>
</dbReference>
<feature type="domain" description="Arf-GAP" evidence="7">
    <location>
        <begin position="12"/>
        <end position="128"/>
    </location>
</feature>
<proteinExistence type="predicted"/>
<keyword evidence="3 5" id="KW-0863">Zinc-finger</keyword>
<name>A0AAD7YT94_MYTSE</name>
<dbReference type="InterPro" id="IPR001164">
    <property type="entry name" value="ArfGAP_dom"/>
</dbReference>
<keyword evidence="1" id="KW-0343">GTPase activation</keyword>
<feature type="region of interest" description="Disordered" evidence="6">
    <location>
        <begin position="200"/>
        <end position="227"/>
    </location>
</feature>
<dbReference type="InterPro" id="IPR038508">
    <property type="entry name" value="ArfGAP_dom_sf"/>
</dbReference>
<accession>A0AAD7YT94</accession>
<evidence type="ECO:0000313" key="9">
    <source>
        <dbReference type="Proteomes" id="UP001231518"/>
    </source>
</evidence>